<evidence type="ECO:0000313" key="1">
    <source>
        <dbReference type="EMBL" id="AIZ03719.1"/>
    </source>
</evidence>
<gene>
    <name evidence="1" type="ORF">CTB_16180</name>
</gene>
<dbReference type="AlphaFoldDB" id="A0A0A7HFT0"/>
<accession>A0A0A7HFT0</accession>
<proteinExistence type="predicted"/>
<protein>
    <submittedName>
        <fullName evidence="1">Uncharacterized protein</fullName>
    </submittedName>
</protein>
<reference evidence="1" key="1">
    <citation type="submission" date="2014-07" db="EMBL/GenBank/DDBJ databases">
        <title>Clostridium tyrobutyricum BAS7.</title>
        <authorList>
            <person name="Kim S."/>
            <person name="Choi O."/>
            <person name="Woo H.M."/>
            <person name="Sang B.-I."/>
            <person name="Um Y."/>
        </authorList>
    </citation>
    <scope>NUCLEOTIDE SEQUENCE</scope>
    <source>
        <strain evidence="1">BAS7</strain>
    </source>
</reference>
<organism evidence="1">
    <name type="scientific">Clostridium tyrobutyricum</name>
    <dbReference type="NCBI Taxonomy" id="1519"/>
    <lineage>
        <taxon>Bacteria</taxon>
        <taxon>Bacillati</taxon>
        <taxon>Bacillota</taxon>
        <taxon>Clostridia</taxon>
        <taxon>Eubacteriales</taxon>
        <taxon>Clostridiaceae</taxon>
        <taxon>Clostridium</taxon>
    </lineage>
</organism>
<dbReference type="EMBL" id="KM108060">
    <property type="protein sequence ID" value="AIZ03719.1"/>
    <property type="molecule type" value="Genomic_DNA"/>
</dbReference>
<name>A0A0A7HFT0_CLOTY</name>
<sequence length="96" mass="10527">MDVTSKTYKIIIGIIELFLGVPFIGGIFIVAHAWMPLVILFVLHIVGIIIAGREYKNRTGHILGVIGNALGWIPVLGWIFHLAIGIILLVEGLSNR</sequence>
<dbReference type="RefSeq" id="WP_017752579.1">
    <property type="nucleotide sequence ID" value="NZ_CALGIT010000141.1"/>
</dbReference>